<dbReference type="EMBL" id="JASBWS010000017">
    <property type="protein sequence ID" value="KAJ9111855.1"/>
    <property type="molecule type" value="Genomic_DNA"/>
</dbReference>
<reference evidence="1" key="1">
    <citation type="submission" date="2023-04" db="EMBL/GenBank/DDBJ databases">
        <title>Draft Genome sequencing of Naganishia species isolated from polar environments using Oxford Nanopore Technology.</title>
        <authorList>
            <person name="Leo P."/>
            <person name="Venkateswaran K."/>
        </authorList>
    </citation>
    <scope>NUCLEOTIDE SEQUENCE</scope>
    <source>
        <strain evidence="1">MNA-CCFEE 5262</strain>
    </source>
</reference>
<proteinExistence type="predicted"/>
<evidence type="ECO:0000313" key="1">
    <source>
        <dbReference type="EMBL" id="KAJ9111855.1"/>
    </source>
</evidence>
<sequence>MVRWSESSQVADVMQRNPRASGSTSWKGKTSDNIPMRFGNRKQAVKDGLIEGESVDPQTGAVVSNVKSKEERAFVRRLDMFLMTFGCLSQIIKYLDVSGMKEDLNMYGNEYNYFTTYFSVGYCIFLIPSQIAITYFRPNLWLPSLEIGWGILTGLIAMSTNVKQVYALRAFLGVFESSAYPGTVTLLMSWYTPHELALRIGFYHSCQSIGSMLSNALQTAIKSTMDNHLGMAGWRWLFVINAIMTVALGLAGFVMIPNWPDKPNPWAIWMKPHHYEIALARTARFKRASNKKFTWSTVKRSVKLPLFYLIPCLYVATVLAQAGYQYFNLWLKALKHADGTPVWTTNDVLIIPIGGNALAVACVWFYAFLSDYFHTRWLIVMVQAFIGLIPAIIMSVWNVSDGAKYFSSPPIFSWLSDLCPHDAEQRAFILGWAIALYYAVSKEAPHYKAGWKVSIGLWILVIIMLCGLRFMELKVLRPRNLRITEEKDAEAIAAAAECGDAPEQTYQAYSPDALDNKDDADHKDALSFGTEHKDKAIVKVLTAQ</sequence>
<dbReference type="Proteomes" id="UP001230649">
    <property type="component" value="Unassembled WGS sequence"/>
</dbReference>
<gene>
    <name evidence="1" type="ORF">QFC20_002442</name>
</gene>
<accession>A0ACC2WKZ0</accession>
<keyword evidence="2" id="KW-1185">Reference proteome</keyword>
<name>A0ACC2WKZ0_9TREE</name>
<comment type="caution">
    <text evidence="1">The sequence shown here is derived from an EMBL/GenBank/DDBJ whole genome shotgun (WGS) entry which is preliminary data.</text>
</comment>
<protein>
    <submittedName>
        <fullName evidence="1">Uncharacterized protein</fullName>
    </submittedName>
</protein>
<evidence type="ECO:0000313" key="2">
    <source>
        <dbReference type="Proteomes" id="UP001230649"/>
    </source>
</evidence>
<organism evidence="1 2">
    <name type="scientific">Naganishia adeliensis</name>
    <dbReference type="NCBI Taxonomy" id="92952"/>
    <lineage>
        <taxon>Eukaryota</taxon>
        <taxon>Fungi</taxon>
        <taxon>Dikarya</taxon>
        <taxon>Basidiomycota</taxon>
        <taxon>Agaricomycotina</taxon>
        <taxon>Tremellomycetes</taxon>
        <taxon>Filobasidiales</taxon>
        <taxon>Filobasidiaceae</taxon>
        <taxon>Naganishia</taxon>
    </lineage>
</organism>